<keyword evidence="4" id="KW-0560">Oxidoreductase</keyword>
<dbReference type="PROSITE" id="PS51318">
    <property type="entry name" value="TAT"/>
    <property type="match status" value="1"/>
</dbReference>
<dbReference type="Pfam" id="PF07731">
    <property type="entry name" value="Cu-oxidase_2"/>
    <property type="match status" value="1"/>
</dbReference>
<gene>
    <name evidence="12" type="ORF">ACFFRI_01195</name>
</gene>
<evidence type="ECO:0000256" key="2">
    <source>
        <dbReference type="ARBA" id="ARBA00011245"/>
    </source>
</evidence>
<dbReference type="InterPro" id="IPR006311">
    <property type="entry name" value="TAT_signal"/>
</dbReference>
<evidence type="ECO:0000256" key="9">
    <source>
        <dbReference type="ARBA" id="ARBA00048092"/>
    </source>
</evidence>
<reference evidence="12 13" key="1">
    <citation type="submission" date="2024-09" db="EMBL/GenBank/DDBJ databases">
        <authorList>
            <person name="Sun Q."/>
            <person name="Mori K."/>
        </authorList>
    </citation>
    <scope>NUCLEOTIDE SEQUENCE [LARGE SCALE GENOMIC DNA]</scope>
    <source>
        <strain evidence="12 13">JCM 9626</strain>
    </source>
</reference>
<comment type="caution">
    <text evidence="12">The sequence shown here is derived from an EMBL/GenBank/DDBJ whole genome shotgun (WGS) entry which is preliminary data.</text>
</comment>
<dbReference type="EMBL" id="JBHMDG010000001">
    <property type="protein sequence ID" value="MFB9311644.1"/>
    <property type="molecule type" value="Genomic_DNA"/>
</dbReference>
<proteinExistence type="inferred from homology"/>
<evidence type="ECO:0000256" key="8">
    <source>
        <dbReference type="ARBA" id="ARBA00043090"/>
    </source>
</evidence>
<dbReference type="InterPro" id="IPR045087">
    <property type="entry name" value="Cu-oxidase_fam"/>
</dbReference>
<dbReference type="CDD" id="cd13890">
    <property type="entry name" value="CuRO_3_CueO_FtsP"/>
    <property type="match status" value="1"/>
</dbReference>
<dbReference type="InterPro" id="IPR011706">
    <property type="entry name" value="Cu-oxidase_C"/>
</dbReference>
<protein>
    <recommendedName>
        <fullName evidence="6">Multicopper oxidase CueO</fullName>
        <ecNumber evidence="5">1.16.3.4</ecNumber>
    </recommendedName>
    <alternativeName>
        <fullName evidence="7">Copper efflux oxidase</fullName>
    </alternativeName>
    <alternativeName>
        <fullName evidence="8">Cuprous oxidase</fullName>
    </alternativeName>
</protein>
<evidence type="ECO:0000256" key="3">
    <source>
        <dbReference type="ARBA" id="ARBA00022723"/>
    </source>
</evidence>
<dbReference type="Pfam" id="PF07732">
    <property type="entry name" value="Cu-oxidase_3"/>
    <property type="match status" value="1"/>
</dbReference>
<evidence type="ECO:0000313" key="13">
    <source>
        <dbReference type="Proteomes" id="UP001589750"/>
    </source>
</evidence>
<dbReference type="InterPro" id="IPR008972">
    <property type="entry name" value="Cupredoxin"/>
</dbReference>
<dbReference type="RefSeq" id="WP_211350778.1">
    <property type="nucleotide sequence ID" value="NZ_JBHMDG010000001.1"/>
</dbReference>
<dbReference type="PANTHER" id="PTHR48267">
    <property type="entry name" value="CUPREDOXIN SUPERFAMILY PROTEIN"/>
    <property type="match status" value="1"/>
</dbReference>
<dbReference type="PANTHER" id="PTHR48267:SF1">
    <property type="entry name" value="BILIRUBIN OXIDASE"/>
    <property type="match status" value="1"/>
</dbReference>
<accession>A0ABV5K4H1</accession>
<organism evidence="12 13">
    <name type="scientific">Nocardioides plantarum</name>
    <dbReference type="NCBI Taxonomy" id="29299"/>
    <lineage>
        <taxon>Bacteria</taxon>
        <taxon>Bacillati</taxon>
        <taxon>Actinomycetota</taxon>
        <taxon>Actinomycetes</taxon>
        <taxon>Propionibacteriales</taxon>
        <taxon>Nocardioidaceae</taxon>
        <taxon>Nocardioides</taxon>
    </lineage>
</organism>
<name>A0ABV5K4H1_9ACTN</name>
<evidence type="ECO:0000259" key="11">
    <source>
        <dbReference type="Pfam" id="PF07732"/>
    </source>
</evidence>
<dbReference type="SUPFAM" id="SSF49503">
    <property type="entry name" value="Cupredoxins"/>
    <property type="match status" value="3"/>
</dbReference>
<evidence type="ECO:0000313" key="12">
    <source>
        <dbReference type="EMBL" id="MFB9311644.1"/>
    </source>
</evidence>
<evidence type="ECO:0000256" key="4">
    <source>
        <dbReference type="ARBA" id="ARBA00023002"/>
    </source>
</evidence>
<comment type="subunit">
    <text evidence="2">Monomer.</text>
</comment>
<evidence type="ECO:0000256" key="7">
    <source>
        <dbReference type="ARBA" id="ARBA00042896"/>
    </source>
</evidence>
<keyword evidence="13" id="KW-1185">Reference proteome</keyword>
<feature type="domain" description="Plastocyanin-like" evidence="11">
    <location>
        <begin position="114"/>
        <end position="226"/>
    </location>
</feature>
<dbReference type="EC" id="1.16.3.4" evidence="5"/>
<dbReference type="Gene3D" id="2.60.40.420">
    <property type="entry name" value="Cupredoxins - blue copper proteins"/>
    <property type="match status" value="3"/>
</dbReference>
<dbReference type="PROSITE" id="PS00080">
    <property type="entry name" value="MULTICOPPER_OXIDASE2"/>
    <property type="match status" value="1"/>
</dbReference>
<evidence type="ECO:0000256" key="5">
    <source>
        <dbReference type="ARBA" id="ARBA00038978"/>
    </source>
</evidence>
<comment type="similarity">
    <text evidence="1">Belongs to the multicopper oxidase family.</text>
</comment>
<comment type="catalytic activity">
    <reaction evidence="9">
        <text>4 Cu(+) + O2 + 4 H(+) = 4 Cu(2+) + 2 H2O</text>
        <dbReference type="Rhea" id="RHEA:30083"/>
        <dbReference type="ChEBI" id="CHEBI:15377"/>
        <dbReference type="ChEBI" id="CHEBI:15378"/>
        <dbReference type="ChEBI" id="CHEBI:15379"/>
        <dbReference type="ChEBI" id="CHEBI:29036"/>
        <dbReference type="ChEBI" id="CHEBI:49552"/>
        <dbReference type="EC" id="1.16.3.4"/>
    </reaction>
    <physiologicalReaction direction="left-to-right" evidence="9">
        <dbReference type="Rhea" id="RHEA:30084"/>
    </physiologicalReaction>
</comment>
<dbReference type="InterPro" id="IPR011707">
    <property type="entry name" value="Cu-oxidase-like_N"/>
</dbReference>
<evidence type="ECO:0000259" key="10">
    <source>
        <dbReference type="Pfam" id="PF07731"/>
    </source>
</evidence>
<evidence type="ECO:0000256" key="1">
    <source>
        <dbReference type="ARBA" id="ARBA00010609"/>
    </source>
</evidence>
<feature type="domain" description="Plastocyanin-like" evidence="10">
    <location>
        <begin position="414"/>
        <end position="521"/>
    </location>
</feature>
<sequence>MSSKVREVVSRRRALQSGAALVGVAATPVVLSRIGGAGPANAAGPHDHAAMTAMTADAGSHDHAAMTADAVGPPHPAVAAAAAAKFTRALPILGTQKPLARTSTTDVYASRIVDTTAEILPGVRSTVRTYDGSFSGTVVRATRGRRVLMVQTNKTSDPSSVHLHGGVTPQRWDGGGMAVIAPGKSKEYVYANTQPGATLWQHDHVHHAHAENVFRGLARPYLLHDPAQDALNLPSGEYDVPLVLRDARFDSDGQLAYVMDDAEGRSTILVNGVPWPVMKVKARRYRLRFINAANLRFFVMALSTGTPFTQIGGDGGLLPAPWQAPVIAISPGERAEVVVDFSAYPKGTVLTLDNYIGPGPMEDVGKVMAFEVGDPAPDTSTVPASLAPLPALKPAAVRRRFELAMDEPGSGGMAATINGLAFDHDRIDTTVPWGSTEEWTVVNTNATLPHNFHTHLVPFRVLSRDGKPVGLDESGLKDTVQIFPGQTVVLRLTFDSHRGVYPYHCHMLDHSDMGMMAQMKVV</sequence>
<dbReference type="Proteomes" id="UP001589750">
    <property type="component" value="Unassembled WGS sequence"/>
</dbReference>
<evidence type="ECO:0000256" key="6">
    <source>
        <dbReference type="ARBA" id="ARBA00041027"/>
    </source>
</evidence>
<dbReference type="InterPro" id="IPR002355">
    <property type="entry name" value="Cu_oxidase_Cu_BS"/>
</dbReference>
<keyword evidence="3" id="KW-0479">Metal-binding</keyword>